<evidence type="ECO:0000256" key="1">
    <source>
        <dbReference type="ARBA" id="ARBA00023015"/>
    </source>
</evidence>
<reference evidence="6 7" key="1">
    <citation type="submission" date="2013-08" db="EMBL/GenBank/DDBJ databases">
        <authorList>
            <person name="Huang J."/>
            <person name="Wang G."/>
        </authorList>
    </citation>
    <scope>NUCLEOTIDE SEQUENCE [LARGE SCALE GENOMIC DNA]</scope>
    <source>
        <strain evidence="6 7">BH030004</strain>
    </source>
</reference>
<dbReference type="SUPFAM" id="SSF52242">
    <property type="entry name" value="Cobalamin (vitamin B12)-binding domain"/>
    <property type="match status" value="1"/>
</dbReference>
<protein>
    <submittedName>
        <fullName evidence="6">MerR family transcriptional regulator</fullName>
    </submittedName>
</protein>
<dbReference type="InterPro" id="IPR000551">
    <property type="entry name" value="MerR-type_HTH_dom"/>
</dbReference>
<dbReference type="SUPFAM" id="SSF46955">
    <property type="entry name" value="Putative DNA-binding domain"/>
    <property type="match status" value="1"/>
</dbReference>
<dbReference type="eggNOG" id="COG5012">
    <property type="taxonomic scope" value="Bacteria"/>
</dbReference>
<sequence length="302" mass="34453">MGSTQGKYNIKAVSNMLGIQPGTLRAWERRYKMIRPNRNEAGHRLYTDEHIKILKWLIDKVNRGFTISQAVSILENNQNHLASTEQNESVQQDQIESFSEEILEALLSFNEQEAHKKLDYVFSIFSPEKVAIEIIGPSLVKIGQLWEENQITSAHEHFATNFLRSRIGMMLISLPTDQLLPKAICVCGPNEKHELGLLIFTLFLKRKGYDVIYLGQSIAPSDVDVIIEEVEPKFLFMSCTMKKNIPVTVDLAKALQDTFPNLKIGLGGYAYDMLPEEEKQRIEPFIVGGSKEEWEKWLANVL</sequence>
<name>A0A0A5G0N0_9BACI</name>
<feature type="domain" description="B12-binding" evidence="5">
    <location>
        <begin position="180"/>
        <end position="302"/>
    </location>
</feature>
<keyword evidence="3" id="KW-0804">Transcription</keyword>
<keyword evidence="2" id="KW-0238">DNA-binding</keyword>
<dbReference type="InterPro" id="IPR036594">
    <property type="entry name" value="Meth_synthase_dom"/>
</dbReference>
<evidence type="ECO:0000256" key="3">
    <source>
        <dbReference type="ARBA" id="ARBA00023163"/>
    </source>
</evidence>
<dbReference type="Pfam" id="PF02607">
    <property type="entry name" value="B12-binding_2"/>
    <property type="match status" value="1"/>
</dbReference>
<dbReference type="InterPro" id="IPR009061">
    <property type="entry name" value="DNA-bd_dom_put_sf"/>
</dbReference>
<evidence type="ECO:0000259" key="4">
    <source>
        <dbReference type="PROSITE" id="PS50937"/>
    </source>
</evidence>
<dbReference type="GO" id="GO:0031419">
    <property type="term" value="F:cobalamin binding"/>
    <property type="evidence" value="ECO:0007669"/>
    <property type="project" value="InterPro"/>
</dbReference>
<evidence type="ECO:0000313" key="7">
    <source>
        <dbReference type="Proteomes" id="UP000030403"/>
    </source>
</evidence>
<organism evidence="6 7">
    <name type="scientific">Pontibacillus marinus BH030004 = DSM 16465</name>
    <dbReference type="NCBI Taxonomy" id="1385511"/>
    <lineage>
        <taxon>Bacteria</taxon>
        <taxon>Bacillati</taxon>
        <taxon>Bacillota</taxon>
        <taxon>Bacilli</taxon>
        <taxon>Bacillales</taxon>
        <taxon>Bacillaceae</taxon>
        <taxon>Pontibacillus</taxon>
    </lineage>
</organism>
<dbReference type="RefSeq" id="WP_027446803.1">
    <property type="nucleotide sequence ID" value="NZ_AULJ01000041.1"/>
</dbReference>
<evidence type="ECO:0000313" key="6">
    <source>
        <dbReference type="EMBL" id="KGX84663.1"/>
    </source>
</evidence>
<dbReference type="Gene3D" id="1.10.1660.10">
    <property type="match status" value="1"/>
</dbReference>
<dbReference type="InterPro" id="IPR036724">
    <property type="entry name" value="Cobalamin-bd_sf"/>
</dbReference>
<evidence type="ECO:0000256" key="2">
    <source>
        <dbReference type="ARBA" id="ARBA00023125"/>
    </source>
</evidence>
<comment type="caution">
    <text evidence="6">The sequence shown here is derived from an EMBL/GenBank/DDBJ whole genome shotgun (WGS) entry which is preliminary data.</text>
</comment>
<dbReference type="Pfam" id="PF02310">
    <property type="entry name" value="B12-binding"/>
    <property type="match status" value="1"/>
</dbReference>
<gene>
    <name evidence="6" type="ORF">N783_16390</name>
</gene>
<feature type="domain" description="HTH merR-type" evidence="4">
    <location>
        <begin position="7"/>
        <end position="76"/>
    </location>
</feature>
<dbReference type="Gene3D" id="3.40.50.280">
    <property type="entry name" value="Cobalamin-binding domain"/>
    <property type="match status" value="1"/>
</dbReference>
<dbReference type="Gene3D" id="1.10.1240.10">
    <property type="entry name" value="Methionine synthase domain"/>
    <property type="match status" value="1"/>
</dbReference>
<dbReference type="Pfam" id="PF13411">
    <property type="entry name" value="MerR_1"/>
    <property type="match status" value="1"/>
</dbReference>
<dbReference type="EMBL" id="AVPF01000051">
    <property type="protein sequence ID" value="KGX84663.1"/>
    <property type="molecule type" value="Genomic_DNA"/>
</dbReference>
<dbReference type="STRING" id="1385511.GCA_000425225_03184"/>
<dbReference type="InterPro" id="IPR003759">
    <property type="entry name" value="Cbl-bd_cap"/>
</dbReference>
<dbReference type="PANTHER" id="PTHR30204">
    <property type="entry name" value="REDOX-CYCLING DRUG-SENSING TRANSCRIPTIONAL ACTIVATOR SOXR"/>
    <property type="match status" value="1"/>
</dbReference>
<dbReference type="InterPro" id="IPR006158">
    <property type="entry name" value="Cobalamin-bd"/>
</dbReference>
<dbReference type="GO" id="GO:0003677">
    <property type="term" value="F:DNA binding"/>
    <property type="evidence" value="ECO:0007669"/>
    <property type="project" value="UniProtKB-KW"/>
</dbReference>
<proteinExistence type="predicted"/>
<keyword evidence="1" id="KW-0805">Transcription regulation</keyword>
<dbReference type="CDD" id="cd01104">
    <property type="entry name" value="HTH_MlrA-CarA"/>
    <property type="match status" value="1"/>
</dbReference>
<dbReference type="eggNOG" id="COG0789">
    <property type="taxonomic scope" value="Bacteria"/>
</dbReference>
<dbReference type="SMART" id="SM00422">
    <property type="entry name" value="HTH_MERR"/>
    <property type="match status" value="1"/>
</dbReference>
<keyword evidence="7" id="KW-1185">Reference proteome</keyword>
<accession>A0A0A5G0N0</accession>
<dbReference type="AlphaFoldDB" id="A0A0A5G0N0"/>
<dbReference type="GO" id="GO:0046872">
    <property type="term" value="F:metal ion binding"/>
    <property type="evidence" value="ECO:0007669"/>
    <property type="project" value="InterPro"/>
</dbReference>
<dbReference type="InterPro" id="IPR047057">
    <property type="entry name" value="MerR_fam"/>
</dbReference>
<dbReference type="PROSITE" id="PS50937">
    <property type="entry name" value="HTH_MERR_2"/>
    <property type="match status" value="1"/>
</dbReference>
<dbReference type="PROSITE" id="PS51332">
    <property type="entry name" value="B12_BINDING"/>
    <property type="match status" value="1"/>
</dbReference>
<dbReference type="PANTHER" id="PTHR30204:SF67">
    <property type="entry name" value="HTH-TYPE TRANSCRIPTIONAL REGULATOR MLRA-RELATED"/>
    <property type="match status" value="1"/>
</dbReference>
<evidence type="ECO:0000259" key="5">
    <source>
        <dbReference type="PROSITE" id="PS51332"/>
    </source>
</evidence>
<dbReference type="GO" id="GO:0003700">
    <property type="term" value="F:DNA-binding transcription factor activity"/>
    <property type="evidence" value="ECO:0007669"/>
    <property type="project" value="InterPro"/>
</dbReference>
<dbReference type="OrthoDB" id="9800334at2"/>
<dbReference type="Proteomes" id="UP000030403">
    <property type="component" value="Unassembled WGS sequence"/>
</dbReference>